<feature type="compositionally biased region" description="Basic and acidic residues" evidence="1">
    <location>
        <begin position="212"/>
        <end position="224"/>
    </location>
</feature>
<organism evidence="2 3">
    <name type="scientific">Nothophoma quercina</name>
    <dbReference type="NCBI Taxonomy" id="749835"/>
    <lineage>
        <taxon>Eukaryota</taxon>
        <taxon>Fungi</taxon>
        <taxon>Dikarya</taxon>
        <taxon>Ascomycota</taxon>
        <taxon>Pezizomycotina</taxon>
        <taxon>Dothideomycetes</taxon>
        <taxon>Pleosporomycetidae</taxon>
        <taxon>Pleosporales</taxon>
        <taxon>Pleosporineae</taxon>
        <taxon>Didymellaceae</taxon>
        <taxon>Nothophoma</taxon>
    </lineage>
</organism>
<feature type="compositionally biased region" description="Polar residues" evidence="1">
    <location>
        <begin position="173"/>
        <end position="185"/>
    </location>
</feature>
<proteinExistence type="predicted"/>
<sequence>MELPFASPVTAPQSLLRVSPSVSRKTTFKESAFDAPKASLESDRPYATDVVSPMTVPGLQESFFAPKKSGTLAIPIKKDKNKMTPTTSSDNTSRNKHAHVLSPGASSLTSSTQSVKSELKEIIPWIELEATLPTPPPMTTPPVGAAMDRLEVKAAELNPVKSVRRLARDSRQPSDLSMRSQISQRSQKKRKTDTATNALNLRLYSAKPMLGRKKEASRETEKEKHAKRLLFGKKSKFLDGAGYSADEEVDPKNAPSCSGRARFTRSSSEEPPQLHSPTPMRPAGPQNLFALGHGIEDIEFSSPLDDLVSGPKMATPISTPMSPPMLDHGVSQGT</sequence>
<dbReference type="Proteomes" id="UP001521222">
    <property type="component" value="Unassembled WGS sequence"/>
</dbReference>
<evidence type="ECO:0000313" key="3">
    <source>
        <dbReference type="Proteomes" id="UP001521222"/>
    </source>
</evidence>
<name>A0ABR3R1W4_9PLEO</name>
<evidence type="ECO:0000313" key="2">
    <source>
        <dbReference type="EMBL" id="KAL1598380.1"/>
    </source>
</evidence>
<feature type="region of interest" description="Disordered" evidence="1">
    <location>
        <begin position="242"/>
        <end position="288"/>
    </location>
</feature>
<feature type="compositionally biased region" description="Low complexity" evidence="1">
    <location>
        <begin position="102"/>
        <end position="113"/>
    </location>
</feature>
<feature type="region of interest" description="Disordered" evidence="1">
    <location>
        <begin position="166"/>
        <end position="228"/>
    </location>
</feature>
<dbReference type="EMBL" id="JAKIXB020000023">
    <property type="protein sequence ID" value="KAL1598380.1"/>
    <property type="molecule type" value="Genomic_DNA"/>
</dbReference>
<accession>A0ABR3R1W4</accession>
<keyword evidence="3" id="KW-1185">Reference proteome</keyword>
<feature type="region of interest" description="Disordered" evidence="1">
    <location>
        <begin position="80"/>
        <end position="113"/>
    </location>
</feature>
<evidence type="ECO:0000256" key="1">
    <source>
        <dbReference type="SAM" id="MobiDB-lite"/>
    </source>
</evidence>
<reference evidence="2 3" key="1">
    <citation type="submission" date="2024-02" db="EMBL/GenBank/DDBJ databases">
        <title>De novo assembly and annotation of 12 fungi associated with fruit tree decline syndrome in Ontario, Canada.</title>
        <authorList>
            <person name="Sulman M."/>
            <person name="Ellouze W."/>
            <person name="Ilyukhin E."/>
        </authorList>
    </citation>
    <scope>NUCLEOTIDE SEQUENCE [LARGE SCALE GENOMIC DNA]</scope>
    <source>
        <strain evidence="2 3">M97-236</strain>
    </source>
</reference>
<gene>
    <name evidence="2" type="ORF">SLS59_007065</name>
</gene>
<feature type="region of interest" description="Disordered" evidence="1">
    <location>
        <begin position="1"/>
        <end position="21"/>
    </location>
</feature>
<feature type="compositionally biased region" description="Polar residues" evidence="1">
    <location>
        <begin position="83"/>
        <end position="92"/>
    </location>
</feature>
<comment type="caution">
    <text evidence="2">The sequence shown here is derived from an EMBL/GenBank/DDBJ whole genome shotgun (WGS) entry which is preliminary data.</text>
</comment>
<protein>
    <submittedName>
        <fullName evidence="2">Uncharacterized protein</fullName>
    </submittedName>
</protein>
<feature type="region of interest" description="Disordered" evidence="1">
    <location>
        <begin position="302"/>
        <end position="334"/>
    </location>
</feature>